<dbReference type="EMBL" id="PQXN01000031">
    <property type="protein sequence ID" value="TGO60935.1"/>
    <property type="molecule type" value="Genomic_DNA"/>
</dbReference>
<accession>A0A4Z1IHS1</accession>
<organism evidence="3 4">
    <name type="scientific">Botryotinia convoluta</name>
    <dbReference type="NCBI Taxonomy" id="54673"/>
    <lineage>
        <taxon>Eukaryota</taxon>
        <taxon>Fungi</taxon>
        <taxon>Dikarya</taxon>
        <taxon>Ascomycota</taxon>
        <taxon>Pezizomycotina</taxon>
        <taxon>Leotiomycetes</taxon>
        <taxon>Helotiales</taxon>
        <taxon>Sclerotiniaceae</taxon>
        <taxon>Botryotinia</taxon>
    </lineage>
</organism>
<feature type="domain" description="Transcription factor TFIIB cyclin-like" evidence="2">
    <location>
        <begin position="248"/>
        <end position="336"/>
    </location>
</feature>
<gene>
    <name evidence="3" type="ORF">BCON_0031g00120</name>
</gene>
<dbReference type="AlphaFoldDB" id="A0A4Z1IHS1"/>
<evidence type="ECO:0000259" key="2">
    <source>
        <dbReference type="Pfam" id="PF00382"/>
    </source>
</evidence>
<dbReference type="SUPFAM" id="SSF47954">
    <property type="entry name" value="Cyclin-like"/>
    <property type="match status" value="1"/>
</dbReference>
<feature type="compositionally biased region" description="Polar residues" evidence="1">
    <location>
        <begin position="681"/>
        <end position="698"/>
    </location>
</feature>
<dbReference type="InterPro" id="IPR013150">
    <property type="entry name" value="TFIIB_cyclin"/>
</dbReference>
<dbReference type="InterPro" id="IPR036915">
    <property type="entry name" value="Cyclin-like_sf"/>
</dbReference>
<dbReference type="Pfam" id="PF00382">
    <property type="entry name" value="TFIIB"/>
    <property type="match status" value="1"/>
</dbReference>
<feature type="compositionally biased region" description="Low complexity" evidence="1">
    <location>
        <begin position="661"/>
        <end position="675"/>
    </location>
</feature>
<feature type="region of interest" description="Disordered" evidence="1">
    <location>
        <begin position="585"/>
        <end position="615"/>
    </location>
</feature>
<name>A0A4Z1IHS1_9HELO</name>
<comment type="caution">
    <text evidence="3">The sequence shown here is derived from an EMBL/GenBank/DDBJ whole genome shotgun (WGS) entry which is preliminary data.</text>
</comment>
<feature type="compositionally biased region" description="Basic and acidic residues" evidence="1">
    <location>
        <begin position="154"/>
        <end position="164"/>
    </location>
</feature>
<feature type="compositionally biased region" description="Basic and acidic residues" evidence="1">
    <location>
        <begin position="632"/>
        <end position="644"/>
    </location>
</feature>
<feature type="compositionally biased region" description="Polar residues" evidence="1">
    <location>
        <begin position="605"/>
        <end position="615"/>
    </location>
</feature>
<reference evidence="3 4" key="1">
    <citation type="submission" date="2017-12" db="EMBL/GenBank/DDBJ databases">
        <title>Comparative genomics of Botrytis spp.</title>
        <authorList>
            <person name="Valero-Jimenez C.A."/>
            <person name="Tapia P."/>
            <person name="Veloso J."/>
            <person name="Silva-Moreno E."/>
            <person name="Staats M."/>
            <person name="Valdes J.H."/>
            <person name="Van Kan J.A.L."/>
        </authorList>
    </citation>
    <scope>NUCLEOTIDE SEQUENCE [LARGE SCALE GENOMIC DNA]</scope>
    <source>
        <strain evidence="3 4">MUCL11595</strain>
    </source>
</reference>
<feature type="region of interest" description="Disordered" evidence="1">
    <location>
        <begin position="632"/>
        <end position="698"/>
    </location>
</feature>
<evidence type="ECO:0000313" key="3">
    <source>
        <dbReference type="EMBL" id="TGO60935.1"/>
    </source>
</evidence>
<dbReference type="OrthoDB" id="3505322at2759"/>
<feature type="compositionally biased region" description="Basic and acidic residues" evidence="1">
    <location>
        <begin position="590"/>
        <end position="603"/>
    </location>
</feature>
<proteinExistence type="predicted"/>
<dbReference type="Proteomes" id="UP000297527">
    <property type="component" value="Unassembled WGS sequence"/>
</dbReference>
<protein>
    <recommendedName>
        <fullName evidence="2">Transcription factor TFIIB cyclin-like domain-containing protein</fullName>
    </recommendedName>
</protein>
<dbReference type="GO" id="GO:0017025">
    <property type="term" value="F:TBP-class protein binding"/>
    <property type="evidence" value="ECO:0007669"/>
    <property type="project" value="InterPro"/>
</dbReference>
<dbReference type="Gene3D" id="1.10.472.10">
    <property type="entry name" value="Cyclin-like"/>
    <property type="match status" value="1"/>
</dbReference>
<evidence type="ECO:0000313" key="4">
    <source>
        <dbReference type="Proteomes" id="UP000297527"/>
    </source>
</evidence>
<sequence>MKSKKIKYTYSRFWRGAARRSLRPMLAQNKGICGAEFPVEEPSPSYFQHEETIAIHMVDVPVIRTSSSPEASSQRTLHALTPPLFDYTQYMESSINESSHAGCKPENIEDTFNALYGVDAQGNWYGNLPTPGAHTDDYMGRAENLFKESNSSDVQRDENREKHLPSSQSDYSDLWHAPTPGNCNSQKMEATESPLDEPNSFNTQDNYIVLPPPTPPNMRPDFSQWDSNVGNTDPEVVAPQYIHRLSDTKGCEKIEKDCQAGNLPANVVDRAKYLWKMLSQAAAEFNYLHLDETMDKVLAVLVACCIYIACQQCKIPRTFIAIRVLTETSSLEFRQSVRRSFEIIRKYINETKCSCLRAFKCSGAYHMSCVTSLNATIPTPNPSGLICRRCIPCIIHPDVEQNPGKPAEKPLTATRNSVSVKSNDVEKIGKTFKLCDDRSQAPELVREELKANSIDSKMIKWLMKRCRNLQRRQDEDIAKVLAPVQHDFLAQIEDAENATIKLLKGNHQASRIQFSKAQEVYLAALQTDFLQFNLQSNLQSFLARLQQTNNRTSGFKRNRSILEPSDEACKEFKAALVSCHSKTATGRSAEYADRSSEPRRVDSPQHFQVASTGPQRSLRYELDSELKEGEIQEHPEPKFRKFEPGMRPGQQRKAKRARIVMQGQMTQSASQTAAAKKVDQTRASVDKLSSYSSIRRKS</sequence>
<feature type="region of interest" description="Disordered" evidence="1">
    <location>
        <begin position="148"/>
        <end position="204"/>
    </location>
</feature>
<keyword evidence="4" id="KW-1185">Reference proteome</keyword>
<evidence type="ECO:0000256" key="1">
    <source>
        <dbReference type="SAM" id="MobiDB-lite"/>
    </source>
</evidence>